<evidence type="ECO:0000313" key="2">
    <source>
        <dbReference type="Proteomes" id="UP000011778"/>
    </source>
</evidence>
<dbReference type="AlphaFoldDB" id="M3IHV7"/>
<proteinExistence type="predicted"/>
<organism evidence="1 2">
    <name type="scientific">Leptospira interrogans serovar Copenhageni str. LT2050</name>
    <dbReference type="NCBI Taxonomy" id="1001598"/>
    <lineage>
        <taxon>Bacteria</taxon>
        <taxon>Pseudomonadati</taxon>
        <taxon>Spirochaetota</taxon>
        <taxon>Spirochaetia</taxon>
        <taxon>Leptospirales</taxon>
        <taxon>Leptospiraceae</taxon>
        <taxon>Leptospira</taxon>
    </lineage>
</organism>
<feature type="non-terminal residue" evidence="1">
    <location>
        <position position="1"/>
    </location>
</feature>
<protein>
    <submittedName>
        <fullName evidence="1">Uncharacterized protein</fullName>
    </submittedName>
</protein>
<reference evidence="1 2" key="1">
    <citation type="submission" date="2013-02" db="EMBL/GenBank/DDBJ databases">
        <authorList>
            <person name="Harkins D.M."/>
            <person name="Durkin A.S."/>
            <person name="Brinkac L.M."/>
            <person name="Haft D.H."/>
            <person name="Selengut J.D."/>
            <person name="Sanka R."/>
            <person name="DePew J."/>
            <person name="Purushe J."/>
            <person name="Tulsiani S.M."/>
            <person name="Graham G.C."/>
            <person name="Burns M.-A."/>
            <person name="Dohnt M.F."/>
            <person name="Smythe L.D."/>
            <person name="McKay D.B."/>
            <person name="Craig S.B."/>
            <person name="Vinetz J.M."/>
            <person name="Sutton G.G."/>
            <person name="Nierman W.C."/>
            <person name="Fouts D.E."/>
        </authorList>
    </citation>
    <scope>NUCLEOTIDE SEQUENCE [LARGE SCALE GENOMIC DNA]</scope>
    <source>
        <strain evidence="1 2">LT2050</strain>
    </source>
</reference>
<accession>M3IHV7</accession>
<dbReference type="EMBL" id="AFMD02000428">
    <property type="protein sequence ID" value="EMG20292.1"/>
    <property type="molecule type" value="Genomic_DNA"/>
</dbReference>
<name>M3IHV7_LEPIT</name>
<comment type="caution">
    <text evidence="1">The sequence shown here is derived from an EMBL/GenBank/DDBJ whole genome shotgun (WGS) entry which is preliminary data.</text>
</comment>
<dbReference type="Proteomes" id="UP000011778">
    <property type="component" value="Unassembled WGS sequence"/>
</dbReference>
<sequence length="93" mass="11280">IFANDYQLWMKYEADGVQRLNKVVRGIFYRHIPFSKQVRDKVAKTPAFAEIHNRFINIRNRKYTEIENRYKKYLNALGSLPDPLRENLEFFRV</sequence>
<gene>
    <name evidence="1" type="ORF">LEP1GSC150_1732</name>
</gene>
<evidence type="ECO:0000313" key="1">
    <source>
        <dbReference type="EMBL" id="EMG20292.1"/>
    </source>
</evidence>